<dbReference type="GO" id="GO:0003676">
    <property type="term" value="F:nucleic acid binding"/>
    <property type="evidence" value="ECO:0007669"/>
    <property type="project" value="InterPro"/>
</dbReference>
<keyword evidence="2" id="KW-1185">Reference proteome</keyword>
<comment type="caution">
    <text evidence="1">The sequence shown here is derived from an EMBL/GenBank/DDBJ whole genome shotgun (WGS) entry which is preliminary data.</text>
</comment>
<dbReference type="Gene3D" id="3.30.420.10">
    <property type="entry name" value="Ribonuclease H-like superfamily/Ribonuclease H"/>
    <property type="match status" value="1"/>
</dbReference>
<name>A0A4Y2X8P7_ARAVE</name>
<reference evidence="1 2" key="1">
    <citation type="journal article" date="2019" name="Sci. Rep.">
        <title>Orb-weaving spider Araneus ventricosus genome elucidates the spidroin gene catalogue.</title>
        <authorList>
            <person name="Kono N."/>
            <person name="Nakamura H."/>
            <person name="Ohtoshi R."/>
            <person name="Moran D.A.P."/>
            <person name="Shinohara A."/>
            <person name="Yoshida Y."/>
            <person name="Fujiwara M."/>
            <person name="Mori M."/>
            <person name="Tomita M."/>
            <person name="Arakawa K."/>
        </authorList>
    </citation>
    <scope>NUCLEOTIDE SEQUENCE [LARGE SCALE GENOMIC DNA]</scope>
</reference>
<dbReference type="Proteomes" id="UP000499080">
    <property type="component" value="Unassembled WGS sequence"/>
</dbReference>
<protein>
    <recommendedName>
        <fullName evidence="3">Histone-lysine N-methyltransferase SETMAR</fullName>
    </recommendedName>
</protein>
<evidence type="ECO:0000313" key="2">
    <source>
        <dbReference type="Proteomes" id="UP000499080"/>
    </source>
</evidence>
<dbReference type="InterPro" id="IPR036397">
    <property type="entry name" value="RNaseH_sf"/>
</dbReference>
<dbReference type="EMBL" id="BGPR01072329">
    <property type="protein sequence ID" value="GBO45270.1"/>
    <property type="molecule type" value="Genomic_DNA"/>
</dbReference>
<accession>A0A4Y2X8P7</accession>
<proteinExistence type="predicted"/>
<gene>
    <name evidence="1" type="ORF">AVEN_104237_1</name>
</gene>
<evidence type="ECO:0008006" key="3">
    <source>
        <dbReference type="Google" id="ProtNLM"/>
    </source>
</evidence>
<organism evidence="1 2">
    <name type="scientific">Araneus ventricosus</name>
    <name type="common">Orbweaver spider</name>
    <name type="synonym">Epeira ventricosa</name>
    <dbReference type="NCBI Taxonomy" id="182803"/>
    <lineage>
        <taxon>Eukaryota</taxon>
        <taxon>Metazoa</taxon>
        <taxon>Ecdysozoa</taxon>
        <taxon>Arthropoda</taxon>
        <taxon>Chelicerata</taxon>
        <taxon>Arachnida</taxon>
        <taxon>Araneae</taxon>
        <taxon>Araneomorphae</taxon>
        <taxon>Entelegynae</taxon>
        <taxon>Araneoidea</taxon>
        <taxon>Araneidae</taxon>
        <taxon>Araneus</taxon>
    </lineage>
</organism>
<dbReference type="AlphaFoldDB" id="A0A4Y2X8P7"/>
<sequence length="103" mass="11709">MRCTQQLLERFRWEGIDHPTYSPDLAPSDYHLLQYLKRSLGKQHLPSWLRSSAANLFDIGVDKLVSLATIRTVLMLRVDADVTKNVDATGESSLCSLVHRDKV</sequence>
<evidence type="ECO:0000313" key="1">
    <source>
        <dbReference type="EMBL" id="GBO45270.1"/>
    </source>
</evidence>